<reference evidence="2" key="1">
    <citation type="submission" date="2010-08" db="EMBL/GenBank/DDBJ databases">
        <authorList>
            <consortium name="Caenorhabditis japonica Sequencing Consortium"/>
            <person name="Wilson R.K."/>
        </authorList>
    </citation>
    <scope>NUCLEOTIDE SEQUENCE [LARGE SCALE GENOMIC DNA]</scope>
    <source>
        <strain evidence="2">DF5081</strain>
    </source>
</reference>
<sequence length="162" mass="18289">MGFLMGFLEFEEVDSLLQKHSSALIMRLSFVTGGTICFTVKSLAHTLDPRATRPIHLEPLDLKRLQQKCLRDYLRDIADAEKVKHILTANQDTILIDEVLESLKDIGLKPESPSESREISSNITHMGDIDRMQHIKFTAMRIAVVTCKVKPPSADQDENDSK</sequence>
<name>A0A8R1DN01_CAEJA</name>
<proteinExistence type="predicted"/>
<organism evidence="1 2">
    <name type="scientific">Caenorhabditis japonica</name>
    <dbReference type="NCBI Taxonomy" id="281687"/>
    <lineage>
        <taxon>Eukaryota</taxon>
        <taxon>Metazoa</taxon>
        <taxon>Ecdysozoa</taxon>
        <taxon>Nematoda</taxon>
        <taxon>Chromadorea</taxon>
        <taxon>Rhabditida</taxon>
        <taxon>Rhabditina</taxon>
        <taxon>Rhabditomorpha</taxon>
        <taxon>Rhabditoidea</taxon>
        <taxon>Rhabditidae</taxon>
        <taxon>Peloderinae</taxon>
        <taxon>Caenorhabditis</taxon>
    </lineage>
</organism>
<reference evidence="1" key="2">
    <citation type="submission" date="2022-06" db="UniProtKB">
        <authorList>
            <consortium name="EnsemblMetazoa"/>
        </authorList>
    </citation>
    <scope>IDENTIFICATION</scope>
    <source>
        <strain evidence="1">DF5081</strain>
    </source>
</reference>
<evidence type="ECO:0000313" key="1">
    <source>
        <dbReference type="EnsemblMetazoa" id="CJA07290.1"/>
    </source>
</evidence>
<evidence type="ECO:0000313" key="2">
    <source>
        <dbReference type="Proteomes" id="UP000005237"/>
    </source>
</evidence>
<dbReference type="EnsemblMetazoa" id="CJA07290.1">
    <property type="protein sequence ID" value="CJA07290.1"/>
    <property type="gene ID" value="WBGene00126494"/>
</dbReference>
<dbReference type="AlphaFoldDB" id="A0A8R1DN01"/>
<dbReference type="Proteomes" id="UP000005237">
    <property type="component" value="Unassembled WGS sequence"/>
</dbReference>
<protein>
    <submittedName>
        <fullName evidence="1">Uncharacterized protein</fullName>
    </submittedName>
</protein>
<keyword evidence="2" id="KW-1185">Reference proteome</keyword>
<accession>A0A8R1DN01</accession>